<organism evidence="9 10">
    <name type="scientific">Haliangium ochraceum (strain DSM 14365 / JCM 11303 / SMP-2)</name>
    <dbReference type="NCBI Taxonomy" id="502025"/>
    <lineage>
        <taxon>Bacteria</taxon>
        <taxon>Pseudomonadati</taxon>
        <taxon>Myxococcota</taxon>
        <taxon>Polyangia</taxon>
        <taxon>Haliangiales</taxon>
        <taxon>Kofleriaceae</taxon>
        <taxon>Haliangium</taxon>
    </lineage>
</organism>
<comment type="similarity">
    <text evidence="1">Belongs to the peptidase S9C family.</text>
</comment>
<name>D0LN49_HALO1</name>
<evidence type="ECO:0000256" key="3">
    <source>
        <dbReference type="ARBA" id="ARBA00022729"/>
    </source>
</evidence>
<evidence type="ECO:0000259" key="8">
    <source>
        <dbReference type="Pfam" id="PF00326"/>
    </source>
</evidence>
<keyword evidence="10" id="KW-1185">Reference proteome</keyword>
<dbReference type="Proteomes" id="UP000001880">
    <property type="component" value="Chromosome"/>
</dbReference>
<evidence type="ECO:0000256" key="7">
    <source>
        <dbReference type="SAM" id="SignalP"/>
    </source>
</evidence>
<evidence type="ECO:0000256" key="6">
    <source>
        <dbReference type="SAM" id="MobiDB-lite"/>
    </source>
</evidence>
<evidence type="ECO:0000313" key="9">
    <source>
        <dbReference type="EMBL" id="ACY15226.1"/>
    </source>
</evidence>
<sequence length="720" mass="78592">MSNLLQVTKLSAAGLALGWIAACGGAPQATQSPGPTGAEPGSEQAAGGDAQAESEELLPIAESTPHTFSIRDMLAMDRVGSPALSPDGKTIAYALRQTDLRANGARVDIWMVALDDGMPQRFTTLPGGESSPTWAPDGSALYFLSGHSGSSQVWKQAIAGGEATQVTELPLDVSSFQISPTGTHLAVSMEVFVDCDTLSCTTDRMNTRSQAATTGVVYESLFVRHWDTWKDGRRSHLFTLPIDGGEPVDVTAGLDADVPSKPFGGGEDYTFHPSGDTLVFAARDAGNEEPWSTNFDLYAVPVDGSERPRALTADNAAWDAHPVFSPDGALLVYLAMKRPGFEADRFRVIAREWPGGESRVLTESWDRSISDLGFTRDASKLLVTTWDLGRKSLFSVDLPSGQSQRLVEGGYVSAPMDTGARIAFLRDDLRSPAELWTAAPDGSDARPLTHHNDAKLALAQMGETEQITFRGAGGRNVYAWVVKPANFDPDQRYPVAFLIHGGPQGSFGDHFHYRWNPQAYAGAGYAVVMVDFHGSVGYGQDFTDGIRGDWGGKPLADLKAGLAAALKANPWMDGERVCALGASYGGYMVNWIAGNWSDRFRCLVNHDGIFDNRSMYYATEELWFPEWEHGGPYWENAKGHEKHNPAHHVGKWKTPMLVIHGALDHRVPLEQGLATYTALQRRGIPSKFLYYPDENHWVLKPANSIQWHDEVMSWLDTYLK</sequence>
<evidence type="ECO:0000256" key="1">
    <source>
        <dbReference type="ARBA" id="ARBA00010040"/>
    </source>
</evidence>
<keyword evidence="2" id="KW-0645">Protease</keyword>
<dbReference type="eggNOG" id="COG0823">
    <property type="taxonomic scope" value="Bacteria"/>
</dbReference>
<dbReference type="AlphaFoldDB" id="D0LN49"/>
<dbReference type="eggNOG" id="COG1506">
    <property type="taxonomic scope" value="Bacteria"/>
</dbReference>
<feature type="domain" description="Peptidase S9 prolyl oligopeptidase catalytic" evidence="8">
    <location>
        <begin position="512"/>
        <end position="720"/>
    </location>
</feature>
<dbReference type="RefSeq" id="WP_012827834.1">
    <property type="nucleotide sequence ID" value="NC_013440.1"/>
</dbReference>
<dbReference type="Pfam" id="PF00326">
    <property type="entry name" value="Peptidase_S9"/>
    <property type="match status" value="1"/>
</dbReference>
<gene>
    <name evidence="9" type="ordered locus">Hoch_2696</name>
</gene>
<protein>
    <submittedName>
        <fullName evidence="9">Peptidase S9 prolyl oligopeptidase active site domain protein</fullName>
    </submittedName>
</protein>
<keyword evidence="4" id="KW-0378">Hydrolase</keyword>
<dbReference type="Pfam" id="PF07676">
    <property type="entry name" value="PD40"/>
    <property type="match status" value="2"/>
</dbReference>
<dbReference type="HOGENOM" id="CLU_008615_0_2_7"/>
<evidence type="ECO:0000256" key="5">
    <source>
        <dbReference type="ARBA" id="ARBA00022825"/>
    </source>
</evidence>
<dbReference type="GO" id="GO:0004252">
    <property type="term" value="F:serine-type endopeptidase activity"/>
    <property type="evidence" value="ECO:0007669"/>
    <property type="project" value="TreeGrafter"/>
</dbReference>
<keyword evidence="5" id="KW-0720">Serine protease</keyword>
<dbReference type="Gene3D" id="3.40.50.1820">
    <property type="entry name" value="alpha/beta hydrolase"/>
    <property type="match status" value="1"/>
</dbReference>
<reference evidence="9 10" key="1">
    <citation type="journal article" date="2010" name="Stand. Genomic Sci.">
        <title>Complete genome sequence of Haliangium ochraceum type strain (SMP-2).</title>
        <authorList>
            <consortium name="US DOE Joint Genome Institute (JGI-PGF)"/>
            <person name="Ivanova N."/>
            <person name="Daum C."/>
            <person name="Lang E."/>
            <person name="Abt B."/>
            <person name="Kopitz M."/>
            <person name="Saunders E."/>
            <person name="Lapidus A."/>
            <person name="Lucas S."/>
            <person name="Glavina Del Rio T."/>
            <person name="Nolan M."/>
            <person name="Tice H."/>
            <person name="Copeland A."/>
            <person name="Cheng J.F."/>
            <person name="Chen F."/>
            <person name="Bruce D."/>
            <person name="Goodwin L."/>
            <person name="Pitluck S."/>
            <person name="Mavromatis K."/>
            <person name="Pati A."/>
            <person name="Mikhailova N."/>
            <person name="Chen A."/>
            <person name="Palaniappan K."/>
            <person name="Land M."/>
            <person name="Hauser L."/>
            <person name="Chang Y.J."/>
            <person name="Jeffries C.D."/>
            <person name="Detter J.C."/>
            <person name="Brettin T."/>
            <person name="Rohde M."/>
            <person name="Goker M."/>
            <person name="Bristow J."/>
            <person name="Markowitz V."/>
            <person name="Eisen J.A."/>
            <person name="Hugenholtz P."/>
            <person name="Kyrpides N.C."/>
            <person name="Klenk H.P."/>
        </authorList>
    </citation>
    <scope>NUCLEOTIDE SEQUENCE [LARGE SCALE GENOMIC DNA]</scope>
    <source>
        <strain evidence="10">DSM 14365 / CIP 107738 / JCM 11303 / AJ 13395 / SMP-2</strain>
    </source>
</reference>
<feature type="region of interest" description="Disordered" evidence="6">
    <location>
        <begin position="27"/>
        <end position="52"/>
    </location>
</feature>
<dbReference type="InterPro" id="IPR001375">
    <property type="entry name" value="Peptidase_S9_cat"/>
</dbReference>
<evidence type="ECO:0000313" key="10">
    <source>
        <dbReference type="Proteomes" id="UP000001880"/>
    </source>
</evidence>
<dbReference type="PANTHER" id="PTHR42776">
    <property type="entry name" value="SERINE PEPTIDASE S9 FAMILY MEMBER"/>
    <property type="match status" value="1"/>
</dbReference>
<accession>D0LN49</accession>
<dbReference type="FunFam" id="3.40.50.1820:FF:000028">
    <property type="entry name" value="S9 family peptidase"/>
    <property type="match status" value="1"/>
</dbReference>
<dbReference type="EMBL" id="CP001804">
    <property type="protein sequence ID" value="ACY15226.1"/>
    <property type="molecule type" value="Genomic_DNA"/>
</dbReference>
<dbReference type="InterPro" id="IPR029058">
    <property type="entry name" value="AB_hydrolase_fold"/>
</dbReference>
<dbReference type="InterPro" id="IPR011659">
    <property type="entry name" value="WD40"/>
</dbReference>
<dbReference type="MEROPS" id="S09.012"/>
<dbReference type="SUPFAM" id="SSF82171">
    <property type="entry name" value="DPP6 N-terminal domain-like"/>
    <property type="match status" value="1"/>
</dbReference>
<dbReference type="SUPFAM" id="SSF53474">
    <property type="entry name" value="alpha/beta-Hydrolases"/>
    <property type="match status" value="1"/>
</dbReference>
<dbReference type="GO" id="GO:0006508">
    <property type="term" value="P:proteolysis"/>
    <property type="evidence" value="ECO:0007669"/>
    <property type="project" value="UniProtKB-KW"/>
</dbReference>
<evidence type="ECO:0000256" key="4">
    <source>
        <dbReference type="ARBA" id="ARBA00022801"/>
    </source>
</evidence>
<dbReference type="KEGG" id="hoh:Hoch_2696"/>
<feature type="signal peptide" evidence="7">
    <location>
        <begin position="1"/>
        <end position="21"/>
    </location>
</feature>
<dbReference type="InterPro" id="IPR011042">
    <property type="entry name" value="6-blade_b-propeller_TolB-like"/>
</dbReference>
<dbReference type="Gene3D" id="2.120.10.30">
    <property type="entry name" value="TolB, C-terminal domain"/>
    <property type="match status" value="2"/>
</dbReference>
<feature type="chain" id="PRO_5003010283" evidence="7">
    <location>
        <begin position="22"/>
        <end position="720"/>
    </location>
</feature>
<evidence type="ECO:0000256" key="2">
    <source>
        <dbReference type="ARBA" id="ARBA00022670"/>
    </source>
</evidence>
<keyword evidence="3 7" id="KW-0732">Signal</keyword>
<dbReference type="STRING" id="502025.Hoch_2696"/>
<dbReference type="PANTHER" id="PTHR42776:SF13">
    <property type="entry name" value="DIPEPTIDYL-PEPTIDASE 5"/>
    <property type="match status" value="1"/>
</dbReference>
<proteinExistence type="inferred from homology"/>